<gene>
    <name evidence="10" type="ORF">AWC06_19185</name>
</gene>
<evidence type="ECO:0000256" key="5">
    <source>
        <dbReference type="ARBA" id="ARBA00022982"/>
    </source>
</evidence>
<dbReference type="Proteomes" id="UP000194000">
    <property type="component" value="Unassembled WGS sequence"/>
</dbReference>
<keyword evidence="3" id="KW-0001">2Fe-2S</keyword>
<evidence type="ECO:0000256" key="1">
    <source>
        <dbReference type="ARBA" id="ARBA00007874"/>
    </source>
</evidence>
<dbReference type="InterPro" id="IPR012675">
    <property type="entry name" value="Beta-grasp_dom_sf"/>
</dbReference>
<dbReference type="CDD" id="cd00207">
    <property type="entry name" value="fer2"/>
    <property type="match status" value="1"/>
</dbReference>
<comment type="cofactor">
    <cofactor evidence="8">
        <name>[2Fe-2S] cluster</name>
        <dbReference type="ChEBI" id="CHEBI:190135"/>
    </cofactor>
</comment>
<proteinExistence type="inferred from homology"/>
<comment type="similarity">
    <text evidence="1">Belongs to the 2Fe2S plant-type ferredoxin family.</text>
</comment>
<dbReference type="Pfam" id="PF00111">
    <property type="entry name" value="Fer2"/>
    <property type="match status" value="1"/>
</dbReference>
<dbReference type="EMBL" id="LQOW01000026">
    <property type="protein sequence ID" value="ORV58765.1"/>
    <property type="molecule type" value="Genomic_DNA"/>
</dbReference>
<dbReference type="SUPFAM" id="SSF54292">
    <property type="entry name" value="2Fe-2S ferredoxin-like"/>
    <property type="match status" value="1"/>
</dbReference>
<evidence type="ECO:0000313" key="10">
    <source>
        <dbReference type="EMBL" id="ORV58765.1"/>
    </source>
</evidence>
<keyword evidence="6" id="KW-0408">Iron</keyword>
<evidence type="ECO:0000256" key="6">
    <source>
        <dbReference type="ARBA" id="ARBA00023004"/>
    </source>
</evidence>
<keyword evidence="2" id="KW-0813">Transport</keyword>
<dbReference type="GO" id="GO:0046872">
    <property type="term" value="F:metal ion binding"/>
    <property type="evidence" value="ECO:0007669"/>
    <property type="project" value="UniProtKB-KW"/>
</dbReference>
<evidence type="ECO:0000259" key="9">
    <source>
        <dbReference type="PROSITE" id="PS51085"/>
    </source>
</evidence>
<keyword evidence="4" id="KW-0479">Metal-binding</keyword>
<dbReference type="GO" id="GO:0051537">
    <property type="term" value="F:2 iron, 2 sulfur cluster binding"/>
    <property type="evidence" value="ECO:0007669"/>
    <property type="project" value="UniProtKB-KW"/>
</dbReference>
<evidence type="ECO:0000256" key="3">
    <source>
        <dbReference type="ARBA" id="ARBA00022714"/>
    </source>
</evidence>
<dbReference type="PANTHER" id="PTHR43112:SF3">
    <property type="entry name" value="FERREDOXIN-2, CHLOROPLASTIC"/>
    <property type="match status" value="1"/>
</dbReference>
<dbReference type="InterPro" id="IPR006058">
    <property type="entry name" value="2Fe2S_fd_BS"/>
</dbReference>
<evidence type="ECO:0000256" key="4">
    <source>
        <dbReference type="ARBA" id="ARBA00022723"/>
    </source>
</evidence>
<keyword evidence="5" id="KW-0249">Electron transport</keyword>
<accession>A0A1X1UPJ0</accession>
<keyword evidence="7" id="KW-0411">Iron-sulfur</keyword>
<dbReference type="PROSITE" id="PS00197">
    <property type="entry name" value="2FE2S_FER_1"/>
    <property type="match status" value="1"/>
</dbReference>
<dbReference type="Gene3D" id="3.10.20.30">
    <property type="match status" value="1"/>
</dbReference>
<dbReference type="STRING" id="1260918.AWC06_19185"/>
<dbReference type="AlphaFoldDB" id="A0A1X1UPJ0"/>
<protein>
    <submittedName>
        <fullName evidence="10">Ferredoxin</fullName>
    </submittedName>
</protein>
<dbReference type="PROSITE" id="PS51085">
    <property type="entry name" value="2FE2S_FER_2"/>
    <property type="match status" value="1"/>
</dbReference>
<feature type="domain" description="2Fe-2S ferredoxin-type" evidence="9">
    <location>
        <begin position="7"/>
        <end position="95"/>
    </location>
</feature>
<sequence>MTGPTTEKVTFSIDRRTTTVSYRDGNTLLETARLAGLNPPSSCESGSCATCMARVVEGSVRMFNNDALTDEEVAEGWVLTCQSLPTSPEVRVIYE</sequence>
<evidence type="ECO:0000256" key="7">
    <source>
        <dbReference type="ARBA" id="ARBA00023014"/>
    </source>
</evidence>
<keyword evidence="11" id="KW-1185">Reference proteome</keyword>
<evidence type="ECO:0000256" key="2">
    <source>
        <dbReference type="ARBA" id="ARBA00022448"/>
    </source>
</evidence>
<evidence type="ECO:0000256" key="8">
    <source>
        <dbReference type="ARBA" id="ARBA00034078"/>
    </source>
</evidence>
<comment type="caution">
    <text evidence="10">The sequence shown here is derived from an EMBL/GenBank/DDBJ whole genome shotgun (WGS) entry which is preliminary data.</text>
</comment>
<dbReference type="PANTHER" id="PTHR43112">
    <property type="entry name" value="FERREDOXIN"/>
    <property type="match status" value="1"/>
</dbReference>
<organism evidence="10 11">
    <name type="scientific">Mycobacterium fragae</name>
    <dbReference type="NCBI Taxonomy" id="1260918"/>
    <lineage>
        <taxon>Bacteria</taxon>
        <taxon>Bacillati</taxon>
        <taxon>Actinomycetota</taxon>
        <taxon>Actinomycetes</taxon>
        <taxon>Mycobacteriales</taxon>
        <taxon>Mycobacteriaceae</taxon>
        <taxon>Mycobacterium</taxon>
    </lineage>
</organism>
<name>A0A1X1UPJ0_9MYCO</name>
<evidence type="ECO:0000313" key="11">
    <source>
        <dbReference type="Proteomes" id="UP000194000"/>
    </source>
</evidence>
<dbReference type="InterPro" id="IPR001041">
    <property type="entry name" value="2Fe-2S_ferredoxin-type"/>
</dbReference>
<dbReference type="InterPro" id="IPR036010">
    <property type="entry name" value="2Fe-2S_ferredoxin-like_sf"/>
</dbReference>
<reference evidence="10 11" key="1">
    <citation type="submission" date="2016-01" db="EMBL/GenBank/DDBJ databases">
        <title>The new phylogeny of the genus Mycobacterium.</title>
        <authorList>
            <person name="Tarcisio F."/>
            <person name="Conor M."/>
            <person name="Antonella G."/>
            <person name="Elisabetta G."/>
            <person name="Giulia F.S."/>
            <person name="Sara T."/>
            <person name="Anna F."/>
            <person name="Clotilde B."/>
            <person name="Roberto B."/>
            <person name="Veronica D.S."/>
            <person name="Fabio R."/>
            <person name="Monica P."/>
            <person name="Olivier J."/>
            <person name="Enrico T."/>
            <person name="Nicola S."/>
        </authorList>
    </citation>
    <scope>NUCLEOTIDE SEQUENCE [LARGE SCALE GENOMIC DNA]</scope>
    <source>
        <strain evidence="10 11">DSM 45731</strain>
    </source>
</reference>